<dbReference type="EMBL" id="LPZR01000095">
    <property type="protein sequence ID" value="KYO54148.1"/>
    <property type="molecule type" value="Genomic_DNA"/>
</dbReference>
<dbReference type="GO" id="GO:0046872">
    <property type="term" value="F:metal ion binding"/>
    <property type="evidence" value="ECO:0007669"/>
    <property type="project" value="UniProtKB-KW"/>
</dbReference>
<dbReference type="PANTHER" id="PTHR10953:SF247">
    <property type="entry name" value="SLL6053 PROTEIN"/>
    <property type="match status" value="1"/>
</dbReference>
<evidence type="ECO:0000256" key="3">
    <source>
        <dbReference type="ARBA" id="ARBA00022801"/>
    </source>
</evidence>
<reference evidence="8 9" key="1">
    <citation type="submission" date="2015-12" db="EMBL/GenBank/DDBJ databases">
        <title>Genome sequence of Tistrella mobilis MCCC 1A02139.</title>
        <authorList>
            <person name="Lu L."/>
            <person name="Lai Q."/>
            <person name="Shao Z."/>
            <person name="Qian P."/>
        </authorList>
    </citation>
    <scope>NUCLEOTIDE SEQUENCE [LARGE SCALE GENOMIC DNA]</scope>
    <source>
        <strain evidence="8 9">MCCC 1A02139</strain>
    </source>
</reference>
<dbReference type="OrthoDB" id="2746358at2"/>
<protein>
    <submittedName>
        <fullName evidence="8">Thiamine biosynthesis protein ThiF</fullName>
    </submittedName>
</protein>
<evidence type="ECO:0000259" key="7">
    <source>
        <dbReference type="Pfam" id="PF14464"/>
    </source>
</evidence>
<dbReference type="GO" id="GO:0008641">
    <property type="term" value="F:ubiquitin-like modifier activating enzyme activity"/>
    <property type="evidence" value="ECO:0007669"/>
    <property type="project" value="InterPro"/>
</dbReference>
<comment type="caution">
    <text evidence="8">The sequence shown here is derived from an EMBL/GenBank/DDBJ whole genome shotgun (WGS) entry which is preliminary data.</text>
</comment>
<dbReference type="CDD" id="cd01483">
    <property type="entry name" value="E1_enzyme_family"/>
    <property type="match status" value="1"/>
</dbReference>
<dbReference type="Pfam" id="PF00899">
    <property type="entry name" value="ThiF"/>
    <property type="match status" value="1"/>
</dbReference>
<evidence type="ECO:0000256" key="4">
    <source>
        <dbReference type="ARBA" id="ARBA00022833"/>
    </source>
</evidence>
<dbReference type="Gene3D" id="3.40.50.720">
    <property type="entry name" value="NAD(P)-binding Rossmann-like Domain"/>
    <property type="match status" value="1"/>
</dbReference>
<proteinExistence type="predicted"/>
<dbReference type="InterPro" id="IPR000594">
    <property type="entry name" value="ThiF_NAD_FAD-bd"/>
</dbReference>
<evidence type="ECO:0000256" key="2">
    <source>
        <dbReference type="ARBA" id="ARBA00022723"/>
    </source>
</evidence>
<dbReference type="RefSeq" id="WP_062763228.1">
    <property type="nucleotide sequence ID" value="NZ_CP121045.1"/>
</dbReference>
<evidence type="ECO:0000256" key="1">
    <source>
        <dbReference type="ARBA" id="ARBA00022670"/>
    </source>
</evidence>
<dbReference type="GO" id="GO:0006508">
    <property type="term" value="P:proteolysis"/>
    <property type="evidence" value="ECO:0007669"/>
    <property type="project" value="UniProtKB-KW"/>
</dbReference>
<accession>A0A162LAL6</accession>
<organism evidence="8 9">
    <name type="scientific">Tistrella mobilis</name>
    <dbReference type="NCBI Taxonomy" id="171437"/>
    <lineage>
        <taxon>Bacteria</taxon>
        <taxon>Pseudomonadati</taxon>
        <taxon>Pseudomonadota</taxon>
        <taxon>Alphaproteobacteria</taxon>
        <taxon>Geminicoccales</taxon>
        <taxon>Geminicoccaceae</taxon>
        <taxon>Tistrella</taxon>
    </lineage>
</organism>
<dbReference type="GO" id="GO:0005737">
    <property type="term" value="C:cytoplasm"/>
    <property type="evidence" value="ECO:0007669"/>
    <property type="project" value="TreeGrafter"/>
</dbReference>
<keyword evidence="2" id="KW-0479">Metal-binding</keyword>
<name>A0A162LAL6_9PROT</name>
<dbReference type="Proteomes" id="UP000075787">
    <property type="component" value="Unassembled WGS sequence"/>
</dbReference>
<evidence type="ECO:0000256" key="5">
    <source>
        <dbReference type="ARBA" id="ARBA00023049"/>
    </source>
</evidence>
<dbReference type="InterPro" id="IPR035985">
    <property type="entry name" value="Ubiquitin-activating_enz"/>
</dbReference>
<dbReference type="InterPro" id="IPR028090">
    <property type="entry name" value="JAB_dom_prok"/>
</dbReference>
<evidence type="ECO:0000313" key="9">
    <source>
        <dbReference type="Proteomes" id="UP000075787"/>
    </source>
</evidence>
<dbReference type="GO" id="GO:0016779">
    <property type="term" value="F:nucleotidyltransferase activity"/>
    <property type="evidence" value="ECO:0007669"/>
    <property type="project" value="TreeGrafter"/>
</dbReference>
<evidence type="ECO:0000313" key="8">
    <source>
        <dbReference type="EMBL" id="KYO54148.1"/>
    </source>
</evidence>
<keyword evidence="4" id="KW-0862">Zinc</keyword>
<dbReference type="AlphaFoldDB" id="A0A162LAL6"/>
<sequence>MTVYSLTLRAEQADALQKHLLRDDGCERAAYLLCRVAEAGMDPWDRQAHTKFLVREVVPVPDADVIESTPTRVTWSTRSFVKALKEAERTGQVVAVVHNHPAGFPDFSPQDDANERDLIQGAINRNGPGTRLLSLIMTPDGRLTGQVWRHPSKTGHDPLAMIRVVGGRFDLHYPERGTAADMRAFHRQALAFGAALNQDLRKLRVGIVGCGGTGSAVAMLLARLGVGQVLLIDNDIIDQTNLNRLHGAHQADADAMRPKVDVVARAITELGLGVRVAPIDAWVGDPACRDALKCCDIIFGCTDDHDGRAFINRFAYYYLTPVIDIGLAIDVSDAPVPAINALDGRVTVLMPRHTCLMCREIIDPKIAADQALKRKNPGEYEKRKAEAYVFGEGNPSPAVVTFTTELACMGVNELIHRLQGFRGQDGHAPNRVRKFHLNEDRRPGRSPQSYCPVCGTDENWGMGDVEPFMGRVD</sequence>
<evidence type="ECO:0000259" key="6">
    <source>
        <dbReference type="Pfam" id="PF00899"/>
    </source>
</evidence>
<feature type="domain" description="JAB" evidence="7">
    <location>
        <begin position="12"/>
        <end position="137"/>
    </location>
</feature>
<dbReference type="GeneID" id="97241215"/>
<dbReference type="InterPro" id="IPR045886">
    <property type="entry name" value="ThiF/MoeB/HesA"/>
</dbReference>
<dbReference type="GO" id="GO:0004792">
    <property type="term" value="F:thiosulfate-cyanide sulfurtransferase activity"/>
    <property type="evidence" value="ECO:0007669"/>
    <property type="project" value="TreeGrafter"/>
</dbReference>
<dbReference type="Gene3D" id="3.40.140.10">
    <property type="entry name" value="Cytidine Deaminase, domain 2"/>
    <property type="match status" value="1"/>
</dbReference>
<keyword evidence="3" id="KW-0378">Hydrolase</keyword>
<keyword evidence="5" id="KW-0482">Metalloprotease</keyword>
<dbReference type="PANTHER" id="PTHR10953">
    <property type="entry name" value="UBIQUITIN-ACTIVATING ENZYME E1"/>
    <property type="match status" value="1"/>
</dbReference>
<dbReference type="GO" id="GO:0008237">
    <property type="term" value="F:metallopeptidase activity"/>
    <property type="evidence" value="ECO:0007669"/>
    <property type="project" value="UniProtKB-KW"/>
</dbReference>
<feature type="domain" description="THIF-type NAD/FAD binding fold" evidence="6">
    <location>
        <begin position="186"/>
        <end position="441"/>
    </location>
</feature>
<gene>
    <name evidence="8" type="ORF">AUP44_25570</name>
</gene>
<dbReference type="SUPFAM" id="SSF69572">
    <property type="entry name" value="Activating enzymes of the ubiquitin-like proteins"/>
    <property type="match status" value="1"/>
</dbReference>
<dbReference type="Pfam" id="PF14464">
    <property type="entry name" value="Prok-JAB"/>
    <property type="match status" value="1"/>
</dbReference>
<keyword evidence="1" id="KW-0645">Protease</keyword>